<protein>
    <submittedName>
        <fullName evidence="1">Uncharacterized protein</fullName>
    </submittedName>
</protein>
<organism evidence="1 2">
    <name type="scientific">Clarias magur</name>
    <name type="common">Asian catfish</name>
    <name type="synonym">Macropteronotus magur</name>
    <dbReference type="NCBI Taxonomy" id="1594786"/>
    <lineage>
        <taxon>Eukaryota</taxon>
        <taxon>Metazoa</taxon>
        <taxon>Chordata</taxon>
        <taxon>Craniata</taxon>
        <taxon>Vertebrata</taxon>
        <taxon>Euteleostomi</taxon>
        <taxon>Actinopterygii</taxon>
        <taxon>Neopterygii</taxon>
        <taxon>Teleostei</taxon>
        <taxon>Ostariophysi</taxon>
        <taxon>Siluriformes</taxon>
        <taxon>Clariidae</taxon>
        <taxon>Clarias</taxon>
    </lineage>
</organism>
<name>A0A8J4XEW0_CLAMG</name>
<evidence type="ECO:0000313" key="2">
    <source>
        <dbReference type="Proteomes" id="UP000727407"/>
    </source>
</evidence>
<proteinExistence type="predicted"/>
<keyword evidence="2" id="KW-1185">Reference proteome</keyword>
<feature type="non-terminal residue" evidence="1">
    <location>
        <position position="1"/>
    </location>
</feature>
<dbReference type="EMBL" id="QNUK01000025">
    <property type="protein sequence ID" value="KAF5907023.1"/>
    <property type="molecule type" value="Genomic_DNA"/>
</dbReference>
<reference evidence="1" key="1">
    <citation type="submission" date="2020-07" db="EMBL/GenBank/DDBJ databases">
        <title>Clarias magur genome sequencing, assembly and annotation.</title>
        <authorList>
            <person name="Kushwaha B."/>
            <person name="Kumar R."/>
            <person name="Das P."/>
            <person name="Joshi C.G."/>
            <person name="Kumar D."/>
            <person name="Nagpure N.S."/>
            <person name="Pandey M."/>
            <person name="Agarwal S."/>
            <person name="Srivastava S."/>
            <person name="Singh M."/>
            <person name="Sahoo L."/>
            <person name="Jayasankar P."/>
            <person name="Meher P.K."/>
            <person name="Koringa P.G."/>
            <person name="Iquebal M.A."/>
            <person name="Das S.P."/>
            <person name="Bit A."/>
            <person name="Patnaik S."/>
            <person name="Patel N."/>
            <person name="Shah T.M."/>
            <person name="Hinsu A."/>
            <person name="Jena J.K."/>
        </authorList>
    </citation>
    <scope>NUCLEOTIDE SEQUENCE</scope>
    <source>
        <strain evidence="1">CIFAMagur01</strain>
        <tissue evidence="1">Testis</tissue>
    </source>
</reference>
<accession>A0A8J4XEW0</accession>
<dbReference type="AlphaFoldDB" id="A0A8J4XEW0"/>
<comment type="caution">
    <text evidence="1">The sequence shown here is derived from an EMBL/GenBank/DDBJ whole genome shotgun (WGS) entry which is preliminary data.</text>
</comment>
<gene>
    <name evidence="1" type="ORF">DAT39_003133</name>
</gene>
<evidence type="ECO:0000313" key="1">
    <source>
        <dbReference type="EMBL" id="KAF5907023.1"/>
    </source>
</evidence>
<sequence length="57" mass="6166">KVVVAGQIHPPENKPSVSLVPFKLADVNAVPKQIRQCEGQSCLLLKHNTPPLSQAHC</sequence>
<dbReference type="Proteomes" id="UP000727407">
    <property type="component" value="Unassembled WGS sequence"/>
</dbReference>